<keyword evidence="2" id="KW-1185">Reference proteome</keyword>
<dbReference type="PANTHER" id="PTHR39186">
    <property type="entry name" value="DUF2071 FAMILY PROTEIN"/>
    <property type="match status" value="1"/>
</dbReference>
<organism evidence="1 2">
    <name type="scientific">Metabacillus sediminis</name>
    <dbReference type="NCBI Taxonomy" id="3117746"/>
    <lineage>
        <taxon>Bacteria</taxon>
        <taxon>Bacillati</taxon>
        <taxon>Bacillota</taxon>
        <taxon>Bacilli</taxon>
        <taxon>Bacillales</taxon>
        <taxon>Bacillaceae</taxon>
        <taxon>Metabacillus</taxon>
    </lineage>
</organism>
<dbReference type="InterPro" id="IPR023375">
    <property type="entry name" value="ADC_dom_sf"/>
</dbReference>
<reference evidence="1 2" key="1">
    <citation type="submission" date="2024-02" db="EMBL/GenBank/DDBJ databases">
        <title>Seven novel Bacillus-like species.</title>
        <authorList>
            <person name="Liu G."/>
        </authorList>
    </citation>
    <scope>NUCLEOTIDE SEQUENCE [LARGE SCALE GENOMIC DNA]</scope>
    <source>
        <strain evidence="1 2">FJAT-52054</strain>
    </source>
</reference>
<name>A0ABZ2NF41_9BACI</name>
<evidence type="ECO:0000313" key="2">
    <source>
        <dbReference type="Proteomes" id="UP001377337"/>
    </source>
</evidence>
<dbReference type="EMBL" id="CP147407">
    <property type="protein sequence ID" value="WXB96401.1"/>
    <property type="molecule type" value="Genomic_DNA"/>
</dbReference>
<gene>
    <name evidence="1" type="ORF">WCV65_17965</name>
</gene>
<dbReference type="Proteomes" id="UP001377337">
    <property type="component" value="Chromosome"/>
</dbReference>
<dbReference type="RefSeq" id="WP_338778383.1">
    <property type="nucleotide sequence ID" value="NZ_CP147407.1"/>
</dbReference>
<proteinExistence type="predicted"/>
<evidence type="ECO:0000313" key="1">
    <source>
        <dbReference type="EMBL" id="WXB96401.1"/>
    </source>
</evidence>
<sequence length="229" mass="26798">MKWIMKQTWRNLLFVHWPVDPAWLQERLPHSLTADVFEGQAWIGLVPFEMDDIRFRGFPSIPRLSNLLELNIRTYVTCSSNPGVYFFSLDASSLIGVKVARSFFHLPYYRAKMMAEKEGKRTQFTSERLHKGAPSAKLHIEYGPASSEVIMKPSALDLWLTERYCLFTEKRGHLFRGNLDHEPWKLQLGTCIIHTDTITVPFRRDESESLHILYAEELKTQFFPFVKLF</sequence>
<protein>
    <submittedName>
        <fullName evidence="1">DUF2071 domain-containing protein</fullName>
    </submittedName>
</protein>
<dbReference type="Pfam" id="PF09844">
    <property type="entry name" value="DUF2071"/>
    <property type="match status" value="1"/>
</dbReference>
<dbReference type="PANTHER" id="PTHR39186:SF1">
    <property type="entry name" value="DUF2071 DOMAIN-CONTAINING PROTEIN"/>
    <property type="match status" value="1"/>
</dbReference>
<dbReference type="SUPFAM" id="SSF160104">
    <property type="entry name" value="Acetoacetate decarboxylase-like"/>
    <property type="match status" value="1"/>
</dbReference>
<accession>A0ABZ2NF41</accession>
<dbReference type="InterPro" id="IPR018644">
    <property type="entry name" value="DUF2071"/>
</dbReference>